<dbReference type="Pfam" id="PF03795">
    <property type="entry name" value="YCII"/>
    <property type="match status" value="1"/>
</dbReference>
<dbReference type="PANTHER" id="PTHR37828:SF1">
    <property type="entry name" value="YCII-RELATED DOMAIN-CONTAINING PROTEIN"/>
    <property type="match status" value="1"/>
</dbReference>
<gene>
    <name evidence="3" type="ORF">BK826_03845</name>
</gene>
<sequence length="115" mass="12627">MRPPPTHPRPRGSITVSEHFAVLYSYGPAEAQAAHRPAHRRFLAGLLEQGRLLVSGPFTDGSDQALLILRAESEEEVAQLLDEDPMRTGGVVTERRIHRWNPVLGTVGAPEEPTS</sequence>
<evidence type="ECO:0000313" key="3">
    <source>
        <dbReference type="EMBL" id="OIJ36196.1"/>
    </source>
</evidence>
<dbReference type="AlphaFoldDB" id="A0A1S2N0L6"/>
<comment type="caution">
    <text evidence="3">The sequence shown here is derived from an EMBL/GenBank/DDBJ whole genome shotgun (WGS) entry which is preliminary data.</text>
</comment>
<evidence type="ECO:0000313" key="4">
    <source>
        <dbReference type="Proteomes" id="UP000179540"/>
    </source>
</evidence>
<feature type="domain" description="YCII-related" evidence="2">
    <location>
        <begin position="20"/>
        <end position="101"/>
    </location>
</feature>
<dbReference type="Gene3D" id="3.30.70.1060">
    <property type="entry name" value="Dimeric alpha+beta barrel"/>
    <property type="match status" value="1"/>
</dbReference>
<protein>
    <recommendedName>
        <fullName evidence="2">YCII-related domain-containing protein</fullName>
    </recommendedName>
</protein>
<evidence type="ECO:0000259" key="2">
    <source>
        <dbReference type="Pfam" id="PF03795"/>
    </source>
</evidence>
<dbReference type="OrthoDB" id="8968203at2"/>
<evidence type="ECO:0000256" key="1">
    <source>
        <dbReference type="ARBA" id="ARBA00007689"/>
    </source>
</evidence>
<proteinExistence type="inferred from homology"/>
<reference evidence="3 4" key="1">
    <citation type="submission" date="2016-10" db="EMBL/GenBank/DDBJ databases">
        <title>Draft genome sequence of strain LCT isolated from the Shenzhou X spacecraft of China.</title>
        <authorList>
            <person name="Huang B."/>
        </authorList>
    </citation>
    <scope>NUCLEOTIDE SEQUENCE [LARGE SCALE GENOMIC DNA]</scope>
    <source>
        <strain evidence="3 4">LCT-H5</strain>
    </source>
</reference>
<dbReference type="EMBL" id="MODZ01000004">
    <property type="protein sequence ID" value="OIJ36196.1"/>
    <property type="molecule type" value="Genomic_DNA"/>
</dbReference>
<dbReference type="InterPro" id="IPR011008">
    <property type="entry name" value="Dimeric_a/b-barrel"/>
</dbReference>
<comment type="similarity">
    <text evidence="1">Belongs to the YciI family.</text>
</comment>
<dbReference type="PANTHER" id="PTHR37828">
    <property type="entry name" value="GSR2449 PROTEIN"/>
    <property type="match status" value="1"/>
</dbReference>
<dbReference type="SUPFAM" id="SSF54909">
    <property type="entry name" value="Dimeric alpha+beta barrel"/>
    <property type="match status" value="1"/>
</dbReference>
<organism evidence="3 4">
    <name type="scientific">Rothia kristinae</name>
    <dbReference type="NCBI Taxonomy" id="37923"/>
    <lineage>
        <taxon>Bacteria</taxon>
        <taxon>Bacillati</taxon>
        <taxon>Actinomycetota</taxon>
        <taxon>Actinomycetes</taxon>
        <taxon>Micrococcales</taxon>
        <taxon>Micrococcaceae</taxon>
        <taxon>Rothia</taxon>
    </lineage>
</organism>
<dbReference type="Proteomes" id="UP000179540">
    <property type="component" value="Unassembled WGS sequence"/>
</dbReference>
<name>A0A1S2N0L6_9MICC</name>
<dbReference type="InterPro" id="IPR005545">
    <property type="entry name" value="YCII"/>
</dbReference>
<accession>A0A1S2N0L6</accession>